<evidence type="ECO:0000259" key="4">
    <source>
        <dbReference type="PROSITE" id="PS50830"/>
    </source>
</evidence>
<evidence type="ECO:0000256" key="2">
    <source>
        <dbReference type="ARBA" id="ARBA00022759"/>
    </source>
</evidence>
<reference evidence="5" key="1">
    <citation type="submission" date="2020-05" db="EMBL/GenBank/DDBJ databases">
        <title>High-Quality Genomes of Partial-Nitritation/Anammox System by Hierarchical Clustering Based Hybrid Assembly.</title>
        <authorList>
            <person name="Liu L."/>
            <person name="Wang Y."/>
            <person name="Che Y."/>
            <person name="Chen Y."/>
            <person name="Xia Y."/>
            <person name="Luo R."/>
            <person name="Cheng S.H."/>
            <person name="Zheng C."/>
            <person name="Zhang T."/>
        </authorList>
    </citation>
    <scope>NUCLEOTIDE SEQUENCE</scope>
    <source>
        <strain evidence="5">H1_PAT1</strain>
    </source>
</reference>
<protein>
    <submittedName>
        <fullName evidence="5">Thermonuclease family protein</fullName>
    </submittedName>
</protein>
<comment type="caution">
    <text evidence="5">The sequence shown here is derived from an EMBL/GenBank/DDBJ whole genome shotgun (WGS) entry which is preliminary data.</text>
</comment>
<evidence type="ECO:0000256" key="1">
    <source>
        <dbReference type="ARBA" id="ARBA00022722"/>
    </source>
</evidence>
<dbReference type="GO" id="GO:0004519">
    <property type="term" value="F:endonuclease activity"/>
    <property type="evidence" value="ECO:0007669"/>
    <property type="project" value="UniProtKB-KW"/>
</dbReference>
<dbReference type="AlphaFoldDB" id="A0A928Y6W7"/>
<dbReference type="Pfam" id="PF00565">
    <property type="entry name" value="SNase"/>
    <property type="match status" value="1"/>
</dbReference>
<proteinExistence type="predicted"/>
<organism evidence="5 6">
    <name type="scientific">candidate division WWE3 bacterium</name>
    <dbReference type="NCBI Taxonomy" id="2053526"/>
    <lineage>
        <taxon>Bacteria</taxon>
        <taxon>Katanobacteria</taxon>
    </lineage>
</organism>
<dbReference type="Gene3D" id="2.40.50.90">
    <property type="match status" value="1"/>
</dbReference>
<dbReference type="PANTHER" id="PTHR12302">
    <property type="entry name" value="EBNA2 BINDING PROTEIN P100"/>
    <property type="match status" value="1"/>
</dbReference>
<dbReference type="EMBL" id="JABTTY010000001">
    <property type="protein sequence ID" value="MBE7525549.1"/>
    <property type="molecule type" value="Genomic_DNA"/>
</dbReference>
<dbReference type="Proteomes" id="UP000710385">
    <property type="component" value="Unassembled WGS sequence"/>
</dbReference>
<gene>
    <name evidence="5" type="ORF">HS096_04165</name>
</gene>
<keyword evidence="3" id="KW-0378">Hydrolase</keyword>
<dbReference type="SUPFAM" id="SSF50199">
    <property type="entry name" value="Staphylococcal nuclease"/>
    <property type="match status" value="1"/>
</dbReference>
<evidence type="ECO:0000256" key="3">
    <source>
        <dbReference type="ARBA" id="ARBA00022801"/>
    </source>
</evidence>
<keyword evidence="2" id="KW-0255">Endonuclease</keyword>
<dbReference type="InterPro" id="IPR016071">
    <property type="entry name" value="Staphylococal_nuclease_OB-fold"/>
</dbReference>
<dbReference type="InterPro" id="IPR035437">
    <property type="entry name" value="SNase_OB-fold_sf"/>
</dbReference>
<dbReference type="GO" id="GO:0016787">
    <property type="term" value="F:hydrolase activity"/>
    <property type="evidence" value="ECO:0007669"/>
    <property type="project" value="UniProtKB-KW"/>
</dbReference>
<dbReference type="PROSITE" id="PS50830">
    <property type="entry name" value="TNASE_3"/>
    <property type="match status" value="1"/>
</dbReference>
<sequence>MRTKRLLGAIALVLLSIAYFTLSRPPSHGILPTGDPDSVLQTDLVIAEDTISHQDDAADVLERIDAVVPEDAVDTNATVVRVIDGDTIIADVDGIGQATIRLLGVNTPETVDPRKPVECFGNEASAFTRRTLAEGLRVFLAADPRADEVDKYGRLLRNIIFGDGTDVNAMLIREGYAYAYTSFPLTPERKRELTMLQDEARELERGLWSPDACGAR</sequence>
<evidence type="ECO:0000313" key="5">
    <source>
        <dbReference type="EMBL" id="MBE7525549.1"/>
    </source>
</evidence>
<dbReference type="SMART" id="SM00318">
    <property type="entry name" value="SNc"/>
    <property type="match status" value="1"/>
</dbReference>
<evidence type="ECO:0000313" key="6">
    <source>
        <dbReference type="Proteomes" id="UP000710385"/>
    </source>
</evidence>
<feature type="domain" description="TNase-like" evidence="4">
    <location>
        <begin position="73"/>
        <end position="210"/>
    </location>
</feature>
<name>A0A928Y6W7_UNCKA</name>
<dbReference type="PANTHER" id="PTHR12302:SF3">
    <property type="entry name" value="SERINE_THREONINE-PROTEIN KINASE 31"/>
    <property type="match status" value="1"/>
</dbReference>
<keyword evidence="1" id="KW-0540">Nuclease</keyword>
<accession>A0A928Y6W7</accession>